<dbReference type="EMBL" id="CP011125">
    <property type="protein sequence ID" value="AKF04683.1"/>
    <property type="molecule type" value="Genomic_DNA"/>
</dbReference>
<sequence>MRRSSGEGSAGRFEGAALDGAPIISFASFCSPIPSGIVDGRSDVGVLPASSLPHVATRSGANTVRAAPGTGECL</sequence>
<dbReference type="KEGG" id="samy:DB32_001832"/>
<evidence type="ECO:0000313" key="1">
    <source>
        <dbReference type="EMBL" id="AKF04683.1"/>
    </source>
</evidence>
<proteinExistence type="predicted"/>
<reference evidence="1 2" key="1">
    <citation type="submission" date="2015-03" db="EMBL/GenBank/DDBJ databases">
        <title>Genome assembly of Sandaracinus amylolyticus DSM 53668.</title>
        <authorList>
            <person name="Sharma G."/>
            <person name="Subramanian S."/>
        </authorList>
    </citation>
    <scope>NUCLEOTIDE SEQUENCE [LARGE SCALE GENOMIC DNA]</scope>
    <source>
        <strain evidence="1 2">DSM 53668</strain>
    </source>
</reference>
<evidence type="ECO:0000313" key="2">
    <source>
        <dbReference type="Proteomes" id="UP000034883"/>
    </source>
</evidence>
<dbReference type="AlphaFoldDB" id="A0A0F6W174"/>
<dbReference type="STRING" id="927083.DB32_001832"/>
<dbReference type="Proteomes" id="UP000034883">
    <property type="component" value="Chromosome"/>
</dbReference>
<name>A0A0F6W174_9BACT</name>
<keyword evidence="2" id="KW-1185">Reference proteome</keyword>
<organism evidence="1 2">
    <name type="scientific">Sandaracinus amylolyticus</name>
    <dbReference type="NCBI Taxonomy" id="927083"/>
    <lineage>
        <taxon>Bacteria</taxon>
        <taxon>Pseudomonadati</taxon>
        <taxon>Myxococcota</taxon>
        <taxon>Polyangia</taxon>
        <taxon>Polyangiales</taxon>
        <taxon>Sandaracinaceae</taxon>
        <taxon>Sandaracinus</taxon>
    </lineage>
</organism>
<accession>A0A0F6W174</accession>
<gene>
    <name evidence="1" type="ORF">DB32_001832</name>
</gene>
<protein>
    <submittedName>
        <fullName evidence="1">Uncharacterized protein</fullName>
    </submittedName>
</protein>